<dbReference type="Proteomes" id="UP000837857">
    <property type="component" value="Chromosome 3"/>
</dbReference>
<sequence length="160" mass="16931">MGDVEQEAGGDVHEDQYLDQHGAQSAAPAVLAPGKPRRPQASVHIKLEEVVSDNKAKVKALTGPSLAVDGCCSGHGEPVYAVGAPHLVQRQLHSASFAPGPRHRPTSTSPHHHATRTPPSLTQSADAGCTGVRDNGQLNYGMGPRLPTRCARGAWQHLRH</sequence>
<evidence type="ECO:0000256" key="1">
    <source>
        <dbReference type="SAM" id="MobiDB-lite"/>
    </source>
</evidence>
<feature type="compositionally biased region" description="Basic residues" evidence="1">
    <location>
        <begin position="101"/>
        <end position="115"/>
    </location>
</feature>
<proteinExistence type="predicted"/>
<name>A0ABN8ISV9_9NEOP</name>
<evidence type="ECO:0000313" key="3">
    <source>
        <dbReference type="Proteomes" id="UP000837857"/>
    </source>
</evidence>
<reference evidence="2" key="1">
    <citation type="submission" date="2022-03" db="EMBL/GenBank/DDBJ databases">
        <authorList>
            <person name="Martin H S."/>
        </authorList>
    </citation>
    <scope>NUCLEOTIDE SEQUENCE</scope>
</reference>
<protein>
    <submittedName>
        <fullName evidence="2">Uncharacterized protein</fullName>
    </submittedName>
</protein>
<evidence type="ECO:0000313" key="2">
    <source>
        <dbReference type="EMBL" id="CAH2062724.1"/>
    </source>
</evidence>
<dbReference type="EMBL" id="OW152815">
    <property type="protein sequence ID" value="CAH2062724.1"/>
    <property type="molecule type" value="Genomic_DNA"/>
</dbReference>
<organism evidence="2 3">
    <name type="scientific">Iphiclides podalirius</name>
    <name type="common">scarce swallowtail</name>
    <dbReference type="NCBI Taxonomy" id="110791"/>
    <lineage>
        <taxon>Eukaryota</taxon>
        <taxon>Metazoa</taxon>
        <taxon>Ecdysozoa</taxon>
        <taxon>Arthropoda</taxon>
        <taxon>Hexapoda</taxon>
        <taxon>Insecta</taxon>
        <taxon>Pterygota</taxon>
        <taxon>Neoptera</taxon>
        <taxon>Endopterygota</taxon>
        <taxon>Lepidoptera</taxon>
        <taxon>Glossata</taxon>
        <taxon>Ditrysia</taxon>
        <taxon>Papilionoidea</taxon>
        <taxon>Papilionidae</taxon>
        <taxon>Papilioninae</taxon>
        <taxon>Iphiclides</taxon>
    </lineage>
</organism>
<feature type="region of interest" description="Disordered" evidence="1">
    <location>
        <begin position="96"/>
        <end position="146"/>
    </location>
</feature>
<gene>
    <name evidence="2" type="ORF">IPOD504_LOCUS12136</name>
</gene>
<accession>A0ABN8ISV9</accession>
<keyword evidence="3" id="KW-1185">Reference proteome</keyword>
<feature type="non-terminal residue" evidence="2">
    <location>
        <position position="160"/>
    </location>
</feature>
<feature type="region of interest" description="Disordered" evidence="1">
    <location>
        <begin position="1"/>
        <end position="41"/>
    </location>
</feature>